<reference evidence="1" key="1">
    <citation type="submission" date="2020-05" db="EMBL/GenBank/DDBJ databases">
        <authorList>
            <person name="Chiriac C."/>
            <person name="Salcher M."/>
            <person name="Ghai R."/>
            <person name="Kavagutti S V."/>
        </authorList>
    </citation>
    <scope>NUCLEOTIDE SEQUENCE</scope>
</reference>
<evidence type="ECO:0000313" key="1">
    <source>
        <dbReference type="EMBL" id="CAB4814078.1"/>
    </source>
</evidence>
<dbReference type="AlphaFoldDB" id="A0A6J6Z4J0"/>
<proteinExistence type="predicted"/>
<accession>A0A6J6Z4J0</accession>
<organism evidence="1">
    <name type="scientific">freshwater metagenome</name>
    <dbReference type="NCBI Taxonomy" id="449393"/>
    <lineage>
        <taxon>unclassified sequences</taxon>
        <taxon>metagenomes</taxon>
        <taxon>ecological metagenomes</taxon>
    </lineage>
</organism>
<name>A0A6J6Z4J0_9ZZZZ</name>
<protein>
    <submittedName>
        <fullName evidence="1">Unannotated protein</fullName>
    </submittedName>
</protein>
<dbReference type="EMBL" id="CAFAAP010000231">
    <property type="protein sequence ID" value="CAB4814078.1"/>
    <property type="molecule type" value="Genomic_DNA"/>
</dbReference>
<sequence length="119" mass="13893">MTIANQDYETLLTEVINEVNAMRNKYDAFSQFTESKIAQYVLERKPMANQIEQLTRDLAVTNAQRAQIQAELVALTARVDKILMQRDKARSRVKFLEATLTYRLEQKLRSLVPQFLRTK</sequence>
<gene>
    <name evidence="1" type="ORF">UFOPK3026_01301</name>
</gene>